<dbReference type="PANTHER" id="PTHR17224">
    <property type="entry name" value="PEPTIDYL-TRNA HYDROLASE"/>
    <property type="match status" value="1"/>
</dbReference>
<keyword evidence="1" id="KW-0820">tRNA-binding</keyword>
<reference evidence="4 5" key="1">
    <citation type="journal article" date="2016" name="Nat. Commun.">
        <title>Thousands of microbial genomes shed light on interconnected biogeochemical processes in an aquifer system.</title>
        <authorList>
            <person name="Anantharaman K."/>
            <person name="Brown C.T."/>
            <person name="Hug L.A."/>
            <person name="Sharon I."/>
            <person name="Castelle C.J."/>
            <person name="Probst A.J."/>
            <person name="Thomas B.C."/>
            <person name="Singh A."/>
            <person name="Wilkins M.J."/>
            <person name="Karaoz U."/>
            <person name="Brodie E.L."/>
            <person name="Williams K.H."/>
            <person name="Hubbard S.S."/>
            <person name="Banfield J.F."/>
        </authorList>
    </citation>
    <scope>NUCLEOTIDE SEQUENCE [LARGE SCALE GENOMIC DNA]</scope>
</reference>
<dbReference type="Gene3D" id="3.40.50.1470">
    <property type="entry name" value="Peptidyl-tRNA hydrolase"/>
    <property type="match status" value="1"/>
</dbReference>
<dbReference type="AlphaFoldDB" id="A0A1F7XL46"/>
<dbReference type="InterPro" id="IPR036416">
    <property type="entry name" value="Pept_tRNA_hydro_sf"/>
</dbReference>
<proteinExistence type="predicted"/>
<evidence type="ECO:0000313" key="4">
    <source>
        <dbReference type="EMBL" id="OGM15713.1"/>
    </source>
</evidence>
<dbReference type="GO" id="GO:0000049">
    <property type="term" value="F:tRNA binding"/>
    <property type="evidence" value="ECO:0007669"/>
    <property type="project" value="UniProtKB-KW"/>
</dbReference>
<dbReference type="Proteomes" id="UP000177382">
    <property type="component" value="Unassembled WGS sequence"/>
</dbReference>
<dbReference type="STRING" id="1802485.A2V97_02940"/>
<sequence>MKLIIGLGNPGKKYKNSRHNVGYMVIQKLQDSKTLKLKNLIAIKTNCFMNESGEFVKKLVEQYKLNCSDLWVIHDDLDIPLGSYKIRKGKGPREHNGLLSIYDALGTKDFWHVRIGVENREKMENGKWKMENFTKGEQYVLQDFTKEEVLQVEQVIKRVVKELCKKLATS</sequence>
<evidence type="ECO:0000313" key="5">
    <source>
        <dbReference type="Proteomes" id="UP000177382"/>
    </source>
</evidence>
<dbReference type="PANTHER" id="PTHR17224:SF1">
    <property type="entry name" value="PEPTIDYL-TRNA HYDROLASE"/>
    <property type="match status" value="1"/>
</dbReference>
<accession>A0A1F7XL46</accession>
<dbReference type="EMBL" id="MGFX01000001">
    <property type="protein sequence ID" value="OGM15713.1"/>
    <property type="molecule type" value="Genomic_DNA"/>
</dbReference>
<dbReference type="NCBIfam" id="TIGR00447">
    <property type="entry name" value="pth"/>
    <property type="match status" value="1"/>
</dbReference>
<dbReference type="InterPro" id="IPR001328">
    <property type="entry name" value="Pept_tRNA_hydro"/>
</dbReference>
<evidence type="ECO:0000256" key="3">
    <source>
        <dbReference type="ARBA" id="ARBA00022884"/>
    </source>
</evidence>
<dbReference type="Pfam" id="PF01195">
    <property type="entry name" value="Pept_tRNA_hydro"/>
    <property type="match status" value="1"/>
</dbReference>
<evidence type="ECO:0000256" key="1">
    <source>
        <dbReference type="ARBA" id="ARBA00022555"/>
    </source>
</evidence>
<protein>
    <recommendedName>
        <fullName evidence="6">Peptidyl-tRNA hydrolase</fullName>
    </recommendedName>
</protein>
<keyword evidence="2" id="KW-0378">Hydrolase</keyword>
<dbReference type="CDD" id="cd00462">
    <property type="entry name" value="PTH"/>
    <property type="match status" value="1"/>
</dbReference>
<dbReference type="SUPFAM" id="SSF53178">
    <property type="entry name" value="Peptidyl-tRNA hydrolase-like"/>
    <property type="match status" value="1"/>
</dbReference>
<evidence type="ECO:0008006" key="6">
    <source>
        <dbReference type="Google" id="ProtNLM"/>
    </source>
</evidence>
<comment type="caution">
    <text evidence="4">The sequence shown here is derived from an EMBL/GenBank/DDBJ whole genome shotgun (WGS) entry which is preliminary data.</text>
</comment>
<keyword evidence="3" id="KW-0694">RNA-binding</keyword>
<evidence type="ECO:0000256" key="2">
    <source>
        <dbReference type="ARBA" id="ARBA00022801"/>
    </source>
</evidence>
<organism evidence="4 5">
    <name type="scientific">Candidatus Woesebacteria bacterium RBG_16_42_24</name>
    <dbReference type="NCBI Taxonomy" id="1802485"/>
    <lineage>
        <taxon>Bacteria</taxon>
        <taxon>Candidatus Woeseibacteriota</taxon>
    </lineage>
</organism>
<name>A0A1F7XL46_9BACT</name>
<dbReference type="GO" id="GO:0004045">
    <property type="term" value="F:peptidyl-tRNA hydrolase activity"/>
    <property type="evidence" value="ECO:0007669"/>
    <property type="project" value="InterPro"/>
</dbReference>
<gene>
    <name evidence="4" type="ORF">A2V97_02940</name>
</gene>